<proteinExistence type="predicted"/>
<name>S4PK40_9NEOP</name>
<dbReference type="AlphaFoldDB" id="S4PK40"/>
<keyword evidence="1" id="KW-0732">Signal</keyword>
<protein>
    <recommendedName>
        <fullName evidence="3">Secreted protein</fullName>
    </recommendedName>
</protein>
<organism evidence="2">
    <name type="scientific">Pararge aegeria</name>
    <name type="common">speckled wood butterfly</name>
    <dbReference type="NCBI Taxonomy" id="116150"/>
    <lineage>
        <taxon>Eukaryota</taxon>
        <taxon>Metazoa</taxon>
        <taxon>Ecdysozoa</taxon>
        <taxon>Arthropoda</taxon>
        <taxon>Hexapoda</taxon>
        <taxon>Insecta</taxon>
        <taxon>Pterygota</taxon>
        <taxon>Neoptera</taxon>
        <taxon>Endopterygota</taxon>
        <taxon>Lepidoptera</taxon>
        <taxon>Glossata</taxon>
        <taxon>Ditrysia</taxon>
        <taxon>Papilionoidea</taxon>
        <taxon>Nymphalidae</taxon>
        <taxon>Satyrinae</taxon>
        <taxon>Satyrini</taxon>
        <taxon>Parargina</taxon>
        <taxon>Pararge</taxon>
    </lineage>
</organism>
<accession>S4PK40</accession>
<reference evidence="2" key="2">
    <citation type="submission" date="2013-05" db="EMBL/GenBank/DDBJ databases">
        <authorList>
            <person name="Carter J.-M."/>
            <person name="Baker S.C."/>
            <person name="Pink R."/>
            <person name="Carter D.R.F."/>
            <person name="Collins A."/>
            <person name="Tomlin J."/>
            <person name="Gibbs M."/>
            <person name="Breuker C.J."/>
        </authorList>
    </citation>
    <scope>NUCLEOTIDE SEQUENCE</scope>
    <source>
        <tissue evidence="2">Ovary</tissue>
    </source>
</reference>
<sequence>MAFCIFFTLYGNVYFTLAMPWSSTRVYYESQGNSNKNPNLPQYVAIFQTGSSTDENQLFIVNIARHLFSTTQSAIHFISSFSN</sequence>
<dbReference type="EMBL" id="GAIX01004705">
    <property type="protein sequence ID" value="JAA87855.1"/>
    <property type="molecule type" value="Transcribed_RNA"/>
</dbReference>
<reference evidence="2" key="1">
    <citation type="journal article" date="2013" name="BMC Genomics">
        <title>Unscrambling butterfly oogenesis.</title>
        <authorList>
            <person name="Carter J.M."/>
            <person name="Baker S.C."/>
            <person name="Pink R."/>
            <person name="Carter D.R."/>
            <person name="Collins A."/>
            <person name="Tomlin J."/>
            <person name="Gibbs M."/>
            <person name="Breuker C.J."/>
        </authorList>
    </citation>
    <scope>NUCLEOTIDE SEQUENCE</scope>
    <source>
        <tissue evidence="2">Ovary</tissue>
    </source>
</reference>
<evidence type="ECO:0000256" key="1">
    <source>
        <dbReference type="SAM" id="SignalP"/>
    </source>
</evidence>
<feature type="signal peptide" evidence="1">
    <location>
        <begin position="1"/>
        <end position="18"/>
    </location>
</feature>
<feature type="chain" id="PRO_5004532045" description="Secreted protein" evidence="1">
    <location>
        <begin position="19"/>
        <end position="83"/>
    </location>
</feature>
<evidence type="ECO:0000313" key="2">
    <source>
        <dbReference type="EMBL" id="JAA87855.1"/>
    </source>
</evidence>
<evidence type="ECO:0008006" key="3">
    <source>
        <dbReference type="Google" id="ProtNLM"/>
    </source>
</evidence>